<dbReference type="EMBL" id="CAJNON010002795">
    <property type="protein sequence ID" value="CAF1516942.1"/>
    <property type="molecule type" value="Genomic_DNA"/>
</dbReference>
<evidence type="ECO:0000313" key="2">
    <source>
        <dbReference type="Proteomes" id="UP000663891"/>
    </source>
</evidence>
<proteinExistence type="predicted"/>
<comment type="caution">
    <text evidence="1">The sequence shown here is derived from an EMBL/GenBank/DDBJ whole genome shotgun (WGS) entry which is preliminary data.</text>
</comment>
<protein>
    <submittedName>
        <fullName evidence="1">Uncharacterized protein</fullName>
    </submittedName>
</protein>
<feature type="non-terminal residue" evidence="1">
    <location>
        <position position="1"/>
    </location>
</feature>
<dbReference type="Proteomes" id="UP000663891">
    <property type="component" value="Unassembled WGS sequence"/>
</dbReference>
<accession>A0A815U3R1</accession>
<dbReference type="OrthoDB" id="10053537at2759"/>
<evidence type="ECO:0000313" key="1">
    <source>
        <dbReference type="EMBL" id="CAF1516942.1"/>
    </source>
</evidence>
<sequence>ILINVNTSGCYTIQSQGDMNTFGYIYNNSFNASVPSQNMIAFNYEDIDDSQFSFNLFINAITKYILVATTYDSNTIGAFSIISNGIGPVQFVIQQ</sequence>
<organism evidence="1 2">
    <name type="scientific">Adineta steineri</name>
    <dbReference type="NCBI Taxonomy" id="433720"/>
    <lineage>
        <taxon>Eukaryota</taxon>
        <taxon>Metazoa</taxon>
        <taxon>Spiralia</taxon>
        <taxon>Gnathifera</taxon>
        <taxon>Rotifera</taxon>
        <taxon>Eurotatoria</taxon>
        <taxon>Bdelloidea</taxon>
        <taxon>Adinetida</taxon>
        <taxon>Adinetidae</taxon>
        <taxon>Adineta</taxon>
    </lineage>
</organism>
<reference evidence="1" key="1">
    <citation type="submission" date="2021-02" db="EMBL/GenBank/DDBJ databases">
        <authorList>
            <person name="Nowell W R."/>
        </authorList>
    </citation>
    <scope>NUCLEOTIDE SEQUENCE</scope>
</reference>
<name>A0A815U3R1_9BILA</name>
<gene>
    <name evidence="1" type="ORF">VCS650_LOCUS43082</name>
</gene>
<dbReference type="AlphaFoldDB" id="A0A815U3R1"/>